<dbReference type="Proteomes" id="UP000461754">
    <property type="component" value="Unassembled WGS sequence"/>
</dbReference>
<evidence type="ECO:0000256" key="4">
    <source>
        <dbReference type="HAMAP-Rule" id="MF_00360"/>
    </source>
</evidence>
<dbReference type="PANTHER" id="PTHR21011">
    <property type="entry name" value="MITOCHONDRIAL 28S RIBOSOMAL PROTEIN S6"/>
    <property type="match status" value="1"/>
</dbReference>
<comment type="similarity">
    <text evidence="1 4">Belongs to the bacterial ribosomal protein bS6 family.</text>
</comment>
<evidence type="ECO:0000256" key="1">
    <source>
        <dbReference type="ARBA" id="ARBA00009512"/>
    </source>
</evidence>
<dbReference type="GO" id="GO:0005840">
    <property type="term" value="C:ribosome"/>
    <property type="evidence" value="ECO:0007669"/>
    <property type="project" value="UniProtKB-KW"/>
</dbReference>
<dbReference type="NCBIfam" id="TIGR00166">
    <property type="entry name" value="S6"/>
    <property type="match status" value="1"/>
</dbReference>
<sequence>MKAYETIFVLNPDMEKEAMDAIINNVKSVIETAGEVKGVDEWGKRKLAYEIANKYTEGYYVLITFKAEPSVLDELNHRYLINDNIIRDMIVAIED</sequence>
<keyword evidence="6" id="KW-1185">Reference proteome</keyword>
<protein>
    <recommendedName>
        <fullName evidence="3 4">Small ribosomal subunit protein bS6</fullName>
    </recommendedName>
</protein>
<comment type="function">
    <text evidence="2 4">Binds together with bS18 to 16S ribosomal RNA.</text>
</comment>
<dbReference type="RefSeq" id="WP_154576425.1">
    <property type="nucleotide sequence ID" value="NZ_VUMO01000007.1"/>
</dbReference>
<name>A0A7X2NGM2_9FIRM</name>
<dbReference type="InterPro" id="IPR000529">
    <property type="entry name" value="Ribosomal_bS6"/>
</dbReference>
<keyword evidence="4" id="KW-0694">RNA-binding</keyword>
<keyword evidence="4 5" id="KW-0689">Ribosomal protein</keyword>
<dbReference type="Gene3D" id="3.30.70.60">
    <property type="match status" value="1"/>
</dbReference>
<dbReference type="HAMAP" id="MF_00360">
    <property type="entry name" value="Ribosomal_bS6"/>
    <property type="match status" value="1"/>
</dbReference>
<dbReference type="GO" id="GO:0070181">
    <property type="term" value="F:small ribosomal subunit rRNA binding"/>
    <property type="evidence" value="ECO:0007669"/>
    <property type="project" value="TreeGrafter"/>
</dbReference>
<accession>A0A7X2NGM2</accession>
<dbReference type="EMBL" id="VUMO01000007">
    <property type="protein sequence ID" value="MSS20046.1"/>
    <property type="molecule type" value="Genomic_DNA"/>
</dbReference>
<evidence type="ECO:0000313" key="5">
    <source>
        <dbReference type="EMBL" id="MSS20046.1"/>
    </source>
</evidence>
<dbReference type="InterPro" id="IPR020814">
    <property type="entry name" value="Ribosomal_S6_plastid/chlpt"/>
</dbReference>
<proteinExistence type="inferred from homology"/>
<dbReference type="InterPro" id="IPR035980">
    <property type="entry name" value="Ribosomal_bS6_sf"/>
</dbReference>
<dbReference type="CDD" id="cd00473">
    <property type="entry name" value="bS6"/>
    <property type="match status" value="1"/>
</dbReference>
<dbReference type="GO" id="GO:0003735">
    <property type="term" value="F:structural constituent of ribosome"/>
    <property type="evidence" value="ECO:0007669"/>
    <property type="project" value="InterPro"/>
</dbReference>
<dbReference type="InterPro" id="IPR014717">
    <property type="entry name" value="Transl_elong_EF1B/ribsomal_bS6"/>
</dbReference>
<dbReference type="GO" id="GO:0005737">
    <property type="term" value="C:cytoplasm"/>
    <property type="evidence" value="ECO:0007669"/>
    <property type="project" value="UniProtKB-ARBA"/>
</dbReference>
<gene>
    <name evidence="4 5" type="primary">rpsF</name>
    <name evidence="5" type="ORF">FYJ52_06505</name>
</gene>
<keyword evidence="4" id="KW-0687">Ribonucleoprotein</keyword>
<dbReference type="PANTHER" id="PTHR21011:SF1">
    <property type="entry name" value="SMALL RIBOSOMAL SUBUNIT PROTEIN BS6M"/>
    <property type="match status" value="1"/>
</dbReference>
<dbReference type="Pfam" id="PF01250">
    <property type="entry name" value="Ribosomal_S6"/>
    <property type="match status" value="1"/>
</dbReference>
<dbReference type="GO" id="GO:0006412">
    <property type="term" value="P:translation"/>
    <property type="evidence" value="ECO:0007669"/>
    <property type="project" value="UniProtKB-UniRule"/>
</dbReference>
<dbReference type="AlphaFoldDB" id="A0A7X2NGM2"/>
<dbReference type="SUPFAM" id="SSF54995">
    <property type="entry name" value="Ribosomal protein S6"/>
    <property type="match status" value="1"/>
</dbReference>
<reference evidence="5 6" key="1">
    <citation type="submission" date="2019-08" db="EMBL/GenBank/DDBJ databases">
        <title>In-depth cultivation of the pig gut microbiome towards novel bacterial diversity and tailored functional studies.</title>
        <authorList>
            <person name="Wylensek D."/>
            <person name="Hitch T.C.A."/>
            <person name="Clavel T."/>
        </authorList>
    </citation>
    <scope>NUCLEOTIDE SEQUENCE [LARGE SCALE GENOMIC DNA]</scope>
    <source>
        <strain evidence="5 6">RF-744-FAT-4</strain>
    </source>
</reference>
<evidence type="ECO:0000256" key="2">
    <source>
        <dbReference type="ARBA" id="ARBA00035104"/>
    </source>
</evidence>
<keyword evidence="4" id="KW-0699">rRNA-binding</keyword>
<dbReference type="GO" id="GO:1990904">
    <property type="term" value="C:ribonucleoprotein complex"/>
    <property type="evidence" value="ECO:0007669"/>
    <property type="project" value="UniProtKB-KW"/>
</dbReference>
<evidence type="ECO:0000256" key="3">
    <source>
        <dbReference type="ARBA" id="ARBA00035294"/>
    </source>
</evidence>
<comment type="caution">
    <text evidence="5">The sequence shown here is derived from an EMBL/GenBank/DDBJ whole genome shotgun (WGS) entry which is preliminary data.</text>
</comment>
<evidence type="ECO:0000313" key="6">
    <source>
        <dbReference type="Proteomes" id="UP000461754"/>
    </source>
</evidence>
<organism evidence="5 6">
    <name type="scientific">Pseudoramibacter porci</name>
    <dbReference type="NCBI Taxonomy" id="2606631"/>
    <lineage>
        <taxon>Bacteria</taxon>
        <taxon>Bacillati</taxon>
        <taxon>Bacillota</taxon>
        <taxon>Clostridia</taxon>
        <taxon>Eubacteriales</taxon>
        <taxon>Eubacteriaceae</taxon>
        <taxon>Pseudoramibacter</taxon>
    </lineage>
</organism>